<dbReference type="EMBL" id="JAACXV010014239">
    <property type="protein sequence ID" value="KAF7269336.1"/>
    <property type="molecule type" value="Genomic_DNA"/>
</dbReference>
<dbReference type="Gene3D" id="1.10.10.1450">
    <property type="match status" value="1"/>
</dbReference>
<dbReference type="Proteomes" id="UP000625711">
    <property type="component" value="Unassembled WGS sequence"/>
</dbReference>
<name>A0A834M296_RHYFE</name>
<accession>A0A834M296</accession>
<feature type="compositionally biased region" description="Polar residues" evidence="1">
    <location>
        <begin position="70"/>
        <end position="82"/>
    </location>
</feature>
<feature type="compositionally biased region" description="Basic and acidic residues" evidence="1">
    <location>
        <begin position="57"/>
        <end position="68"/>
    </location>
</feature>
<keyword evidence="3" id="KW-1185">Reference proteome</keyword>
<feature type="region of interest" description="Disordered" evidence="1">
    <location>
        <begin position="51"/>
        <end position="82"/>
    </location>
</feature>
<dbReference type="OrthoDB" id="616263at2759"/>
<organism evidence="2 3">
    <name type="scientific">Rhynchophorus ferrugineus</name>
    <name type="common">Red palm weevil</name>
    <name type="synonym">Curculio ferrugineus</name>
    <dbReference type="NCBI Taxonomy" id="354439"/>
    <lineage>
        <taxon>Eukaryota</taxon>
        <taxon>Metazoa</taxon>
        <taxon>Ecdysozoa</taxon>
        <taxon>Arthropoda</taxon>
        <taxon>Hexapoda</taxon>
        <taxon>Insecta</taxon>
        <taxon>Pterygota</taxon>
        <taxon>Neoptera</taxon>
        <taxon>Endopterygota</taxon>
        <taxon>Coleoptera</taxon>
        <taxon>Polyphaga</taxon>
        <taxon>Cucujiformia</taxon>
        <taxon>Curculionidae</taxon>
        <taxon>Dryophthorinae</taxon>
        <taxon>Rhynchophorus</taxon>
    </lineage>
</organism>
<comment type="caution">
    <text evidence="2">The sequence shown here is derived from an EMBL/GenBank/DDBJ whole genome shotgun (WGS) entry which is preliminary data.</text>
</comment>
<evidence type="ECO:0000313" key="2">
    <source>
        <dbReference type="EMBL" id="KAF7269336.1"/>
    </source>
</evidence>
<protein>
    <submittedName>
        <fullName evidence="2">Uncharacterized protein</fullName>
    </submittedName>
</protein>
<evidence type="ECO:0000256" key="1">
    <source>
        <dbReference type="SAM" id="MobiDB-lite"/>
    </source>
</evidence>
<sequence>MDKKEFRLLIKHCFLKGKNIVEAKTRPDAEFPDTALGKSTIKDRYAKFRSGEMSTEDGEHIGRPKEVITDENNFKNPQNDFE</sequence>
<dbReference type="PANTHER" id="PTHR46060:SF1">
    <property type="entry name" value="MARINER MOS1 TRANSPOSASE-LIKE PROTEIN"/>
    <property type="match status" value="1"/>
</dbReference>
<evidence type="ECO:0000313" key="3">
    <source>
        <dbReference type="Proteomes" id="UP000625711"/>
    </source>
</evidence>
<dbReference type="InterPro" id="IPR052709">
    <property type="entry name" value="Transposase-MT_Hybrid"/>
</dbReference>
<proteinExistence type="predicted"/>
<dbReference type="PANTHER" id="PTHR46060">
    <property type="entry name" value="MARINER MOS1 TRANSPOSASE-LIKE PROTEIN"/>
    <property type="match status" value="1"/>
</dbReference>
<gene>
    <name evidence="2" type="ORF">GWI33_017629</name>
</gene>
<dbReference type="AlphaFoldDB" id="A0A834M296"/>
<reference evidence="2" key="1">
    <citation type="submission" date="2020-08" db="EMBL/GenBank/DDBJ databases">
        <title>Genome sequencing and assembly of the red palm weevil Rhynchophorus ferrugineus.</title>
        <authorList>
            <person name="Dias G.B."/>
            <person name="Bergman C.M."/>
            <person name="Manee M."/>
        </authorList>
    </citation>
    <scope>NUCLEOTIDE SEQUENCE</scope>
    <source>
        <strain evidence="2">AA-2017</strain>
        <tissue evidence="2">Whole larva</tissue>
    </source>
</reference>